<dbReference type="GO" id="GO:0005858">
    <property type="term" value="C:axonemal dynein complex"/>
    <property type="evidence" value="ECO:0007669"/>
    <property type="project" value="TreeGrafter"/>
</dbReference>
<evidence type="ECO:0000256" key="7">
    <source>
        <dbReference type="ARBA" id="ARBA00022737"/>
    </source>
</evidence>
<keyword evidence="11 15" id="KW-0175">Coiled coil</keyword>
<dbReference type="SMART" id="SM00382">
    <property type="entry name" value="AAA"/>
    <property type="match status" value="3"/>
</dbReference>
<evidence type="ECO:0000256" key="5">
    <source>
        <dbReference type="ARBA" id="ARBA00022490"/>
    </source>
</evidence>
<keyword evidence="7" id="KW-0677">Repeat</keyword>
<dbReference type="Gene3D" id="1.10.472.130">
    <property type="match status" value="1"/>
</dbReference>
<dbReference type="Pfam" id="PF03028">
    <property type="entry name" value="Dynein_heavy"/>
    <property type="match status" value="1"/>
</dbReference>
<keyword evidence="5" id="KW-0963">Cytoplasm</keyword>
<dbReference type="Gene3D" id="1.20.1270.280">
    <property type="match status" value="1"/>
</dbReference>
<dbReference type="Gene3D" id="3.10.490.20">
    <property type="match status" value="1"/>
</dbReference>
<evidence type="ECO:0000256" key="15">
    <source>
        <dbReference type="SAM" id="Coils"/>
    </source>
</evidence>
<evidence type="ECO:0000256" key="13">
    <source>
        <dbReference type="ARBA" id="ARBA00023212"/>
    </source>
</evidence>
<evidence type="ECO:0000256" key="2">
    <source>
        <dbReference type="ARBA" id="ARBA00008887"/>
    </source>
</evidence>
<dbReference type="Pfam" id="PF12781">
    <property type="entry name" value="AAA_9"/>
    <property type="match status" value="1"/>
</dbReference>
<dbReference type="Pfam" id="PF17852">
    <property type="entry name" value="Dynein_AAA_lid"/>
    <property type="match status" value="1"/>
</dbReference>
<dbReference type="Gene3D" id="1.10.287.2620">
    <property type="match status" value="1"/>
</dbReference>
<dbReference type="FunFam" id="3.40.50.300:FF:000071">
    <property type="entry name" value="Cytoplasmic dynein heavy chain 1"/>
    <property type="match status" value="1"/>
</dbReference>
<keyword evidence="13" id="KW-0206">Cytoskeleton</keyword>
<dbReference type="InterPro" id="IPR035706">
    <property type="entry name" value="AAA_9"/>
</dbReference>
<evidence type="ECO:0000256" key="1">
    <source>
        <dbReference type="ARBA" id="ARBA00004245"/>
    </source>
</evidence>
<dbReference type="InterPro" id="IPR042219">
    <property type="entry name" value="AAA_lid_11_sf"/>
</dbReference>
<dbReference type="Pfam" id="PF18199">
    <property type="entry name" value="Dynein_C"/>
    <property type="match status" value="1"/>
</dbReference>
<feature type="domain" description="AAA+ ATPase" evidence="17">
    <location>
        <begin position="2624"/>
        <end position="2774"/>
    </location>
</feature>
<evidence type="ECO:0000256" key="16">
    <source>
        <dbReference type="SAM" id="MobiDB-lite"/>
    </source>
</evidence>
<dbReference type="InterPro" id="IPR013602">
    <property type="entry name" value="Dynein_heavy_linker"/>
</dbReference>
<evidence type="ECO:0000256" key="12">
    <source>
        <dbReference type="ARBA" id="ARBA00023175"/>
    </source>
</evidence>
<dbReference type="SUPFAM" id="SSF52540">
    <property type="entry name" value="P-loop containing nucleoside triphosphate hydrolases"/>
    <property type="match status" value="4"/>
</dbReference>
<feature type="domain" description="AAA+ ATPase" evidence="17">
    <location>
        <begin position="1938"/>
        <end position="2071"/>
    </location>
</feature>
<dbReference type="Pfam" id="PF12780">
    <property type="entry name" value="AAA_8"/>
    <property type="match status" value="1"/>
</dbReference>
<dbReference type="OrthoDB" id="447173at2759"/>
<evidence type="ECO:0000313" key="19">
    <source>
        <dbReference type="Proteomes" id="UP000274922"/>
    </source>
</evidence>
<dbReference type="InterPro" id="IPR043160">
    <property type="entry name" value="Dynein_C_barrel"/>
</dbReference>
<feature type="region of interest" description="Disordered" evidence="16">
    <location>
        <begin position="4401"/>
        <end position="4434"/>
    </location>
</feature>
<dbReference type="FunFam" id="1.10.8.710:FF:000005">
    <property type="entry name" value="Cytoplasmic dynein heavy chain 1"/>
    <property type="match status" value="1"/>
</dbReference>
<dbReference type="STRING" id="1555241.A0A4P9XBI2"/>
<dbReference type="EMBL" id="ML014135">
    <property type="protein sequence ID" value="RKP02777.1"/>
    <property type="molecule type" value="Genomic_DNA"/>
</dbReference>
<dbReference type="Gene3D" id="1.20.920.30">
    <property type="match status" value="1"/>
</dbReference>
<keyword evidence="9" id="KW-0067">ATP-binding</keyword>
<dbReference type="InterPro" id="IPR043157">
    <property type="entry name" value="Dynein_AAA1S"/>
</dbReference>
<dbReference type="Pfam" id="PF18198">
    <property type="entry name" value="AAA_lid_11"/>
    <property type="match status" value="1"/>
</dbReference>
<organism evidence="18 19">
    <name type="scientific">Caulochytrium protostelioides</name>
    <dbReference type="NCBI Taxonomy" id="1555241"/>
    <lineage>
        <taxon>Eukaryota</taxon>
        <taxon>Fungi</taxon>
        <taxon>Fungi incertae sedis</taxon>
        <taxon>Chytridiomycota</taxon>
        <taxon>Chytridiomycota incertae sedis</taxon>
        <taxon>Chytridiomycetes</taxon>
        <taxon>Caulochytriales</taxon>
        <taxon>Caulochytriaceae</taxon>
        <taxon>Caulochytrium</taxon>
    </lineage>
</organism>
<dbReference type="InterPro" id="IPR027417">
    <property type="entry name" value="P-loop_NTPase"/>
</dbReference>
<evidence type="ECO:0000313" key="18">
    <source>
        <dbReference type="EMBL" id="RKP02777.1"/>
    </source>
</evidence>
<dbReference type="InterPro" id="IPR054354">
    <property type="entry name" value="DYNC2H1-like_lid"/>
</dbReference>
<dbReference type="Gene3D" id="3.40.50.300">
    <property type="entry name" value="P-loop containing nucleotide triphosphate hydrolases"/>
    <property type="match status" value="4"/>
</dbReference>
<evidence type="ECO:0000256" key="4">
    <source>
        <dbReference type="ARBA" id="ARBA00022197"/>
    </source>
</evidence>
<keyword evidence="10" id="KW-0243">Dynein</keyword>
<keyword evidence="8" id="KW-0547">Nucleotide-binding</keyword>
<gene>
    <name evidence="18" type="ORF">CXG81DRAFT_10371</name>
</gene>
<dbReference type="Pfam" id="PF12774">
    <property type="entry name" value="AAA_6"/>
    <property type="match status" value="2"/>
</dbReference>
<dbReference type="GO" id="GO:0051959">
    <property type="term" value="F:dynein light intermediate chain binding"/>
    <property type="evidence" value="ECO:0007669"/>
    <property type="project" value="InterPro"/>
</dbReference>
<dbReference type="InterPro" id="IPR024317">
    <property type="entry name" value="Dynein_heavy_chain_D4_dom"/>
</dbReference>
<dbReference type="InterPro" id="IPR041658">
    <property type="entry name" value="AAA_lid_11"/>
</dbReference>
<dbReference type="Gene3D" id="1.10.8.710">
    <property type="match status" value="1"/>
</dbReference>
<dbReference type="InterPro" id="IPR026983">
    <property type="entry name" value="DHC"/>
</dbReference>
<dbReference type="Pfam" id="PF08385">
    <property type="entry name" value="DHC_N1"/>
    <property type="match status" value="1"/>
</dbReference>
<dbReference type="FunFam" id="3.40.50.300:FF:000122">
    <property type="entry name" value="Cytoplasmic dynein 1 heavy chain"/>
    <property type="match status" value="1"/>
</dbReference>
<dbReference type="Proteomes" id="UP000274922">
    <property type="component" value="Unassembled WGS sequence"/>
</dbReference>
<feature type="compositionally biased region" description="Low complexity" evidence="16">
    <location>
        <begin position="4401"/>
        <end position="4416"/>
    </location>
</feature>
<dbReference type="FunFam" id="3.40.50.300:FF:000373">
    <property type="entry name" value="Cytoplasmic dynein heavy chain 2"/>
    <property type="match status" value="1"/>
</dbReference>
<dbReference type="FunFam" id="1.20.140.100:FF:000002">
    <property type="entry name" value="Cytoplasmic dynein heavy chain 1"/>
    <property type="match status" value="1"/>
</dbReference>
<dbReference type="InterPro" id="IPR042228">
    <property type="entry name" value="Dynein_linker_3"/>
</dbReference>
<comment type="subunit">
    <text evidence="3">Consists of at least two heavy chains and a number of intermediate and light chains.</text>
</comment>
<dbReference type="Gene3D" id="1.10.8.720">
    <property type="entry name" value="Region D6 of dynein motor"/>
    <property type="match status" value="1"/>
</dbReference>
<dbReference type="InterPro" id="IPR042222">
    <property type="entry name" value="Dynein_2_N"/>
</dbReference>
<dbReference type="CDD" id="cd00009">
    <property type="entry name" value="AAA"/>
    <property type="match status" value="2"/>
</dbReference>
<proteinExistence type="inferred from homology"/>
<dbReference type="Pfam" id="PF22597">
    <property type="entry name" value="DYN_lid"/>
    <property type="match status" value="1"/>
</dbReference>
<dbReference type="GO" id="GO:0045505">
    <property type="term" value="F:dynein intermediate chain binding"/>
    <property type="evidence" value="ECO:0007669"/>
    <property type="project" value="InterPro"/>
</dbReference>
<dbReference type="GO" id="GO:0005874">
    <property type="term" value="C:microtubule"/>
    <property type="evidence" value="ECO:0007669"/>
    <property type="project" value="UniProtKB-KW"/>
</dbReference>
<comment type="subcellular location">
    <subcellularLocation>
        <location evidence="1">Cytoplasm</location>
        <location evidence="1">Cytoskeleton</location>
    </subcellularLocation>
</comment>
<evidence type="ECO:0000256" key="6">
    <source>
        <dbReference type="ARBA" id="ARBA00022701"/>
    </source>
</evidence>
<dbReference type="Gene3D" id="6.10.140.1060">
    <property type="match status" value="1"/>
</dbReference>
<dbReference type="InterPro" id="IPR041228">
    <property type="entry name" value="Dynein_C"/>
</dbReference>
<dbReference type="Pfam" id="PF12777">
    <property type="entry name" value="MT"/>
    <property type="match status" value="1"/>
</dbReference>
<feature type="coiled-coil region" evidence="15">
    <location>
        <begin position="3453"/>
        <end position="3487"/>
    </location>
</feature>
<protein>
    <recommendedName>
        <fullName evidence="4">Dynein heavy chain, cytoplasmic</fullName>
    </recommendedName>
    <alternativeName>
        <fullName evidence="14">Dynein heavy chain, cytosolic</fullName>
    </alternativeName>
</protein>
<evidence type="ECO:0000256" key="14">
    <source>
        <dbReference type="ARBA" id="ARBA00033439"/>
    </source>
</evidence>
<dbReference type="Gene3D" id="1.20.58.1120">
    <property type="match status" value="1"/>
</dbReference>
<dbReference type="InterPro" id="IPR035699">
    <property type="entry name" value="AAA_6"/>
</dbReference>
<dbReference type="Pfam" id="PF08393">
    <property type="entry name" value="DHC_N2"/>
    <property type="match status" value="1"/>
</dbReference>
<dbReference type="FunFam" id="1.20.920.20:FF:000002">
    <property type="entry name" value="Cytoplasmic dynein 1 heavy chain"/>
    <property type="match status" value="1"/>
</dbReference>
<feature type="compositionally biased region" description="Low complexity" evidence="16">
    <location>
        <begin position="79"/>
        <end position="90"/>
    </location>
</feature>
<evidence type="ECO:0000256" key="10">
    <source>
        <dbReference type="ARBA" id="ARBA00023017"/>
    </source>
</evidence>
<dbReference type="FunFam" id="3.20.180.20:FF:000002">
    <property type="entry name" value="Cytoplasmic dynein heavy chain 1"/>
    <property type="match status" value="1"/>
</dbReference>
<dbReference type="PANTHER" id="PTHR46532:SF4">
    <property type="entry name" value="AAA+ ATPASE DOMAIN-CONTAINING PROTEIN"/>
    <property type="match status" value="1"/>
</dbReference>
<dbReference type="FunFam" id="1.10.8.720:FF:000003">
    <property type="entry name" value="Cytoplasmic dynein heavy chain 2"/>
    <property type="match status" value="1"/>
</dbReference>
<dbReference type="FunFam" id="1.10.287.2620:FF:000001">
    <property type="entry name" value="Cytoplasmic dynein heavy chain 1"/>
    <property type="match status" value="1"/>
</dbReference>
<keyword evidence="19" id="KW-1185">Reference proteome</keyword>
<evidence type="ECO:0000256" key="9">
    <source>
        <dbReference type="ARBA" id="ARBA00022840"/>
    </source>
</evidence>
<dbReference type="PANTHER" id="PTHR46532">
    <property type="entry name" value="MALE FERTILITY FACTOR KL5"/>
    <property type="match status" value="1"/>
</dbReference>
<sequence length="4736" mass="529559">MAPSAPPEEVIPSLQAYLEKVSIVLLDAEAHEIAPALRSEPARAVLTRLITDAQAAVLFIIKAKPRRAVGARDGPPRSGPLSPLDDPVLPDADDGDVDVDASVDAVYALQDEITWSADQVAALLLIKRGPFLDAARPMAQQLQALIVPGPSDGASAYETLHSYIRNAVSPLFEAYVAAANPGGSRALGPGGATSGASHRDARTGVPAAKKKIAELELSLLHLQQNVEIPDIVLNIHPVVQRGVEQCQEQHLSRVTVDVIGALAEDSSFLNQLQSDVNGWVKEIQKVTRLTRDPSSGTATQEINFWLSMERALGAVEAQLKSPQVLLTLEILKHAKRFHATVSFLADTGLKEATEQVTKYNLLMKEFPLNELLSATDLRRLQSGVDQVFTHLNKKMKLSPYPVRRALALVEAISRDLADQMLKILERRRLMAIGYAEFKQATDGCEATFATWDEDVKEFTNVAREVTRKRAEKFIPIKVDAAHTKLQERIQFIRVFRFQHDQLVTTIARVLHGDAHATRGAAHDPANRAAPRGPASGAAVSLSFLEATEAWNVAEQAYNERVSRVENHIIALLRDRLGAARNAMEMFRVFRKFNALFVRPKIRGAIQEYQSRLIENVKDDLRRLQEKFKGHYQNSDDWVLSRLRDLPPVSGAMIWAKQIERQLDLYVQRVEDVLGKGWEFYAEGQKLQADTTAFRRKLDTRPIYEAWLATISKRDLHVAGRVLNVVKIRRQPGDALVVQFDDQIILLFKEVRNMLWLGFQVPHTLTNVAKDGKRVYPFAISLSEMIRTYQKALKAMAAHDDVAMLVAGSHQAIHGLLVRAVQLRWDYFVNSYDLKNADGVENRHVNLVRELASAVSVLQTHLDHVLRVKRDVAEHMTQLAQCPYETAAFQTILDEIQKRVDELNLENYQNLDVWTQNVDEQIQTILVARLHGAIVGWMRAFNEEEASADAILRETLQQQQRMMPNRRNTIDTNVKPTDSTTAVAPDAIAKPELHLLVLEVQMRNQVIFLDPPVEHVIHDAYAQFQSWLNVLCQIRRIQSSRYEMATDITTDGDAMAQAQALPSAKTYVNLVGCLPRDVLIQAYETIHQRVGKIAEYADIWLAYQNLWDLETSAVFDQLGNDLKRWQTLILELKLARLTFDTSDTAKSFGHVVVDYEQVQSKVNAKYDQWQNDLTVAFGHRLCDDMRAFYTQLRADRDHLESQNLASQTTLQAAALVAFVRTLEAQLDTREERVALYKSSQRVLERQRYHFPADWIHVDQVEGEWGSFLEILGRRQQSIADMLASLQSRLQSDNTALAEHIAELERDWEAQRPTDERADPEKAAEILAAFDRRMVALVQQASDIDAACVALDMDAFKRSDALTSVGEELADLVQIWDAQNQIWAGIRALKRERWVDLDPRVVRARLETLLKEAKDLPARLRQNAAFEVLYDHVTQLMRCNPMLINLKADAMRERHWQQLFRTLGREDLKLPTLTLGQLYELDFRAHENVVMEALSFAQGEMALESYLQQLKTYWSTFKLDLTPFQNRCHLIRCFDDIFAKCADHLNALQAMKHSAHYRAFQDEAEAWEEKITRIHTLFDLWVDVQRRWVYLQGIFSGNADIKQLLAVESTRFANLNTEFLAMMKKVDRSPQILTVIALPGIQKNLEKILDGLTKIQRALGDYIERERSHFPRFYFVGDEDLLEVLGNSKDMSRMQKHFRKMFAGIHELLLAPDRPTEIVGMASKDGERVLFTKPVAMAGRINEWLSAVERAAQAALAALLGQAVQQLRALYTATNGIGDADGAAFFAWMAPFPAQIVLLASQVVWTEITELALRRTPADLQPPIVFVETMLHVLARHVLGDLPLLARATCEHLITEVVHQRDVLRSLKATSPKDFAWQYHMRFYLDDGASDPLQQLEVQMANVSVYYGFEYHGIADRLVQTPLTDRSYVAMMQALDQRMGGSPFGPAGTGKTESVKALGHALGRFTLVFCCDESFDFQAMSRIFNGLCQVGAWGCFDEFNRLEERILSAVSQQIQMIQTSLREETPVALTNQSVHVHPNTGIFITMNPGYAGRSNLPDNLKKLFRSVAMTSPDKPLIAQVMLYSQGFQTAETLASKVVPFFTLCEEQLSDQAHYDFGLRSLKSVLLTAGNLKRQRLQSLPASSSAPGSPGDPGPAVDLSVEEQQILIQSIQETVLPKLVAGDVPMLQTLLQDVFPGVAYAPADATALLDAVRAVCQSKRLQPHATWMQKIVQLYQIQTIHHGLMLVGPSGKGKSTVWTTLLAALEATTGIESCHYVIDAKAMTKDQLYGSLEPTTWEWTDGLFTAILRRILDNVRGEAAKRHWIVFDGDVDPQWVENLNSVLDDNRLLTLPNGERLALPSNVRIVFEVDDLKQATLATVSRCGMIWFSDDVVTYGMWTQRWLDEIEQLPQTSGEMASVGHSHGAHGGAGMDDDPRHAKAMDQRFAACLRPFFAPDGVVARCLEIAASMDHIMTFSLTRGLNTLFAMVTSAMRHVAEYNMKHLDFSLPLHVAEQYVLKKLALSMVWAFVGDAPQASRIKLSKIIASVDMVAMPFEASLIESNETRHGDDLPTLLDYDVELETAEWTRIADRVPSVDIELQHVVATDVVVPTVDTVRHEAILHDWLRERKPLILCGPPGSGKTMTLFAALRKLPDVDVVGLNFSSATTPELLLKTLDHYCEVRKTPNGLLMAPRQASKWLIVFCDEINLPAPDAYGTQRIISFMRQLVEQNGFWDTATKQWVTLMHIQLVGACNPPTDAGRHPLSLRFLRHAPVLLVDYPSAPALHQIYGTFCRAILKLTPSLRGMADALEAAMTDVYLASQQHFTAAMQAHYVYSPRELTRWARGIYEALASCPDVDLADLIRIWAHEGLRLFSDRLVTSQERRLTDELIDTAAARHFAGVDLGVALQRPIHFSNWLSKQYVSVSSESLRDFLDARLKVFHEEELDVPLVLFDDVLDHVLRIDRVFRQSQGHLLLIGVSGCGKTTLSRFVAWMHGMSVFQIQAHKGYTGADFDDDLRTVLRRAGCKGEKICFILDESNLLESGFVERMNTLLANGEIPGLFEGDDYNALMHACRETSGREGHVADSNDELYRWFTHQVMRNLHVVFTMNPPEGGLSARATTSPALFNRCVLDWFGEWSDQALYQVAQTFTMPLDLDAGTYRAPAPFPVAYPGLATPPSHRDAIINAFVFVHQSLFATIERASKRTGITYHVTPRHYLDFINQYRRIFGEKRDSLEDQQRHLNVGLDKLRETVDTVEALRKSLAVKKGELEAKTAQANEKLQVMVAGQQETEQQRAKSLAFQEALTAQNARIEERRQIVMQDLAEAEPAVVEAQQSVSSIRKQHLTEVRAMGNPPEAVKMAMESVCTLLGHRIDGWKSVQAVLRRDDFIASIVHYDTDKMSPKSRQDVRANYLSNPNYNFETINHASKACGPLAQWVIAQVHYAEILERIGPLRQEVKDLEVSAEQTKAQAKAVESKITELETRIGQYKDEYAVLISATQTLRSEMDLVKRRVERSLALIENLSSENLRWQEASSSFGAQMATIPGDALLSAAFLAYSGWFGQFHRQQLVDTWKAHLRAAEIAFKPDLAIAEYLTSADEQMVWQQRGLPSDAICLENAMMLHHHNRYPLIIDPAGQALDFLKNLYPEMTVTSFLNDAFVKVLESALRFGTPLLVQDAEHLDPILNAVLNKELYRTGGRVLIRVGNQDIDFSPKFKLFMITRDADMSFPPDICSRTTFVNFTVSSSSLQSQCLHQVLKSERPDTDKKRTDLIKLQGEFQLRLRHLEKGLLQALNQSEGNILDNDHVIATLETLKLEAASVTHKMNEADRVMAEVEAVTALYNPLARACASVFTIMEQLASLHHYYQFSLQSFLDVFASVLRDTPQLVDLRDPAERLNVITMALFSSIYDYTAQSLLYADRPLFAFLLAKVRLQHATSASDTALKQVVGSETYQAFLNMAKIALTPSEQMVLRIAPVLGHDSAIALAQLADLPGFGGLVADVAARAAAWQAFAADEAPERRWIGGWHDAPASAADATLRDHLCHLVVVRCVRPDRIMAAMQHFTDLAMQADAPAGPRLWRSHHDELPPGYLELTAPAAAAAPGPVRPYAFCSIAGHDAASVVEQVAKQSHVRLAAVAMGSPESLTQADASIRAAMRSGTWVLLKNVHLSTAWLSTLEKQLHTMRAGPQFRLILTMEMTPSVPQRLLRHCRVLALHGTAKPVAEQSRLILLVAWIHAVLQERLRFVPIGWTKRFDFNDADFEMALALLRTWLRRTGGGKSAIGPDQIPWAALRTLYKQTVWGGKIDNAVDQATLDSIVDAVLVPACFQADFSLVPGLPASELPPLPDSIRLEAYRAWVDQLPSQESPTWLGLRDDAERVLAATQGHALLSRTRKVDFLLDSDHDAPSASNAAPALASSLAGSPPASPAREPGATGSSSDQPAWMQRLPHLVDSWMIALPTAIPTLEALRAYAAAARGADAVLVRGFEREVAQAARLLQRVRQDLARLKTVLATQHAWTNDLRVMAAELSKGSVPRHWQQYRVPRGMAVHTWVADLERRLRQWAHLATVIPQQQTSGEGTAAETEPIWLGGLFAPEAYITATRQTIAHRLQWPLEQLHLHARLVPALTPDGVPTAAPPTTADAPWFAVTGLHLHGARLCPDGGGIASSSARDGPRPVTLFLTWRKPSARDAAAADPVSTLALPLYLNTDRSQLVLRPEVPVPVPSQRVMLVQHAAALIANENAA</sequence>
<keyword evidence="6" id="KW-0493">Microtubule</keyword>
<dbReference type="GO" id="GO:0005524">
    <property type="term" value="F:ATP binding"/>
    <property type="evidence" value="ECO:0007669"/>
    <property type="project" value="UniProtKB-KW"/>
</dbReference>
<evidence type="ECO:0000256" key="8">
    <source>
        <dbReference type="ARBA" id="ARBA00022741"/>
    </source>
</evidence>
<dbReference type="InterPro" id="IPR003593">
    <property type="entry name" value="AAA+_ATPase"/>
</dbReference>
<dbReference type="FunFam" id="3.40.50.300:FF:000517">
    <property type="entry name" value="Cytoplasmic dynein heavy chain 1"/>
    <property type="match status" value="1"/>
</dbReference>
<reference evidence="19" key="1">
    <citation type="journal article" date="2018" name="Nat. Microbiol.">
        <title>Leveraging single-cell genomics to expand the fungal tree of life.</title>
        <authorList>
            <person name="Ahrendt S.R."/>
            <person name="Quandt C.A."/>
            <person name="Ciobanu D."/>
            <person name="Clum A."/>
            <person name="Salamov A."/>
            <person name="Andreopoulos B."/>
            <person name="Cheng J.F."/>
            <person name="Woyke T."/>
            <person name="Pelin A."/>
            <person name="Henrissat B."/>
            <person name="Reynolds N.K."/>
            <person name="Benny G.L."/>
            <person name="Smith M.E."/>
            <person name="James T.Y."/>
            <person name="Grigoriev I.V."/>
        </authorList>
    </citation>
    <scope>NUCLEOTIDE SEQUENCE [LARGE SCALE GENOMIC DNA]</scope>
    <source>
        <strain evidence="19">ATCC 52028</strain>
    </source>
</reference>
<dbReference type="GO" id="GO:0008569">
    <property type="term" value="F:minus-end-directed microtubule motor activity"/>
    <property type="evidence" value="ECO:0007669"/>
    <property type="project" value="InterPro"/>
</dbReference>
<accession>A0A4P9XBI2</accession>
<dbReference type="InterPro" id="IPR004273">
    <property type="entry name" value="Dynein_heavy_D6_P-loop"/>
</dbReference>
<feature type="domain" description="AAA+ ATPase" evidence="17">
    <location>
        <begin position="2966"/>
        <end position="3132"/>
    </location>
</feature>
<dbReference type="Gene3D" id="1.10.8.1220">
    <property type="match status" value="1"/>
</dbReference>
<dbReference type="InterPro" id="IPR041466">
    <property type="entry name" value="Dynein_AAA5_ext"/>
</dbReference>
<evidence type="ECO:0000256" key="11">
    <source>
        <dbReference type="ARBA" id="ARBA00023054"/>
    </source>
</evidence>
<dbReference type="Gene3D" id="1.20.920.20">
    <property type="match status" value="1"/>
</dbReference>
<dbReference type="GO" id="GO:0007018">
    <property type="term" value="P:microtubule-based movement"/>
    <property type="evidence" value="ECO:0007669"/>
    <property type="project" value="InterPro"/>
</dbReference>
<feature type="coiled-coil region" evidence="15">
    <location>
        <begin position="4476"/>
        <end position="4503"/>
    </location>
</feature>
<evidence type="ECO:0000259" key="17">
    <source>
        <dbReference type="SMART" id="SM00382"/>
    </source>
</evidence>
<comment type="similarity">
    <text evidence="2">Belongs to the dynein heavy chain family.</text>
</comment>
<dbReference type="InterPro" id="IPR013594">
    <property type="entry name" value="Dynein_heavy_tail"/>
</dbReference>
<dbReference type="Gene3D" id="1.20.140.100">
    <property type="entry name" value="Dynein heavy chain, N-terminal domain 2"/>
    <property type="match status" value="1"/>
</dbReference>
<dbReference type="InterPro" id="IPR024743">
    <property type="entry name" value="Dynein_HC_stalk"/>
</dbReference>
<dbReference type="Pfam" id="PF12775">
    <property type="entry name" value="AAA_7"/>
    <property type="match status" value="1"/>
</dbReference>
<name>A0A4P9XBI2_9FUNG</name>
<dbReference type="Gene3D" id="3.20.180.20">
    <property type="entry name" value="Dynein heavy chain, N-terminal domain 2"/>
    <property type="match status" value="1"/>
</dbReference>
<feature type="region of interest" description="Disordered" evidence="16">
    <location>
        <begin position="69"/>
        <end position="90"/>
    </location>
</feature>
<evidence type="ECO:0000256" key="3">
    <source>
        <dbReference type="ARBA" id="ARBA00011655"/>
    </source>
</evidence>
<keyword evidence="12" id="KW-0505">Motor protein</keyword>